<dbReference type="Proteomes" id="UP000575898">
    <property type="component" value="Unassembled WGS sequence"/>
</dbReference>
<proteinExistence type="predicted"/>
<dbReference type="Pfam" id="PF10023">
    <property type="entry name" value="Aminopep"/>
    <property type="match status" value="1"/>
</dbReference>
<gene>
    <name evidence="1" type="ORF">HNQ59_003467</name>
</gene>
<keyword evidence="1" id="KW-0645">Protease</keyword>
<dbReference type="InterPro" id="IPR014553">
    <property type="entry name" value="Aminopept"/>
</dbReference>
<dbReference type="PIRSF" id="PIRSF029285">
    <property type="entry name" value="Aminopept"/>
    <property type="match status" value="1"/>
</dbReference>
<protein>
    <submittedName>
        <fullName evidence="1">Putative aminopeptidase</fullName>
    </submittedName>
</protein>
<accession>A0A840MV03</accession>
<dbReference type="EMBL" id="JACHHY010000026">
    <property type="protein sequence ID" value="MBB5020153.1"/>
    <property type="molecule type" value="Genomic_DNA"/>
</dbReference>
<keyword evidence="1" id="KW-0031">Aminopeptidase</keyword>
<dbReference type="AlphaFoldDB" id="A0A840MV03"/>
<evidence type="ECO:0000313" key="2">
    <source>
        <dbReference type="Proteomes" id="UP000575898"/>
    </source>
</evidence>
<keyword evidence="1" id="KW-0378">Hydrolase</keyword>
<organism evidence="1 2">
    <name type="scientific">Chitinivorax tropicus</name>
    <dbReference type="NCBI Taxonomy" id="714531"/>
    <lineage>
        <taxon>Bacteria</taxon>
        <taxon>Pseudomonadati</taxon>
        <taxon>Pseudomonadota</taxon>
        <taxon>Betaproteobacteria</taxon>
        <taxon>Chitinivorax</taxon>
    </lineage>
</organism>
<keyword evidence="2" id="KW-1185">Reference proteome</keyword>
<reference evidence="1 2" key="1">
    <citation type="submission" date="2020-08" db="EMBL/GenBank/DDBJ databases">
        <title>Genomic Encyclopedia of Type Strains, Phase IV (KMG-IV): sequencing the most valuable type-strain genomes for metagenomic binning, comparative biology and taxonomic classification.</title>
        <authorList>
            <person name="Goeker M."/>
        </authorList>
    </citation>
    <scope>NUCLEOTIDE SEQUENCE [LARGE SCALE GENOMIC DNA]</scope>
    <source>
        <strain evidence="1 2">DSM 27165</strain>
    </source>
</reference>
<sequence>MAKAQPIDQIIENPTTPASLRHQLKTAQAIRAFASQQLQLPDNASYQSYADLGRPYLTWNVVSAAEFTLRADTECFWVVGCLSYRGFFSPADAQEHAAKLSSEGKDVFVYGVPAYSTLGWFPDPLVNSFLAYSELDLARLIFHELSHQLIYIKDDTAFNEAFATAVELEGAKRWLDQQKHPAQHDASPEQQELRKTAFRQLLDEMRQALAALYQAPLSQADMRLHKHHIQAEYASRYQVFKQVWRGYRGYDHWFEPHPGNAHLASQATYYQWVPAFRQLLKESDGQWAVFYDKTRRIGKQPATERAKMLEALSARALAPATQVLAPSTVNQVEENTQ</sequence>
<name>A0A840MV03_9PROT</name>
<dbReference type="GO" id="GO:0004177">
    <property type="term" value="F:aminopeptidase activity"/>
    <property type="evidence" value="ECO:0007669"/>
    <property type="project" value="UniProtKB-KW"/>
</dbReference>
<evidence type="ECO:0000313" key="1">
    <source>
        <dbReference type="EMBL" id="MBB5020153.1"/>
    </source>
</evidence>
<comment type="caution">
    <text evidence="1">The sequence shown here is derived from an EMBL/GenBank/DDBJ whole genome shotgun (WGS) entry which is preliminary data.</text>
</comment>